<sequence length="55" mass="6505">MSYMEFQSRNYASKNLTAEILKFRGKARVKFSRKFHKIFVLRQRGICNRASSCLS</sequence>
<gene>
    <name evidence="1" type="ORF">CAMGR0001_0410</name>
</gene>
<accession>C8PHG5</accession>
<dbReference type="Proteomes" id="UP000005709">
    <property type="component" value="Unassembled WGS sequence"/>
</dbReference>
<organism evidence="1 2">
    <name type="scientific">Campylobacter gracilis RM3268</name>
    <dbReference type="NCBI Taxonomy" id="553220"/>
    <lineage>
        <taxon>Bacteria</taxon>
        <taxon>Pseudomonadati</taxon>
        <taxon>Campylobacterota</taxon>
        <taxon>Epsilonproteobacteria</taxon>
        <taxon>Campylobacterales</taxon>
        <taxon>Campylobacteraceae</taxon>
        <taxon>Campylobacter</taxon>
    </lineage>
</organism>
<keyword evidence="2" id="KW-1185">Reference proteome</keyword>
<proteinExistence type="predicted"/>
<evidence type="ECO:0000313" key="1">
    <source>
        <dbReference type="EMBL" id="EEV17579.1"/>
    </source>
</evidence>
<dbReference type="EMBL" id="ACYG01000024">
    <property type="protein sequence ID" value="EEV17579.1"/>
    <property type="molecule type" value="Genomic_DNA"/>
</dbReference>
<evidence type="ECO:0000313" key="2">
    <source>
        <dbReference type="Proteomes" id="UP000005709"/>
    </source>
</evidence>
<name>C8PHG5_9BACT</name>
<comment type="caution">
    <text evidence="1">The sequence shown here is derived from an EMBL/GenBank/DDBJ whole genome shotgun (WGS) entry which is preliminary data.</text>
</comment>
<protein>
    <submittedName>
        <fullName evidence="1">Uncharacterized protein</fullName>
    </submittedName>
</protein>
<dbReference type="AlphaFoldDB" id="C8PHG5"/>
<reference evidence="1 2" key="1">
    <citation type="submission" date="2009-07" db="EMBL/GenBank/DDBJ databases">
        <authorList>
            <person name="Madupu R."/>
            <person name="Sebastian Y."/>
            <person name="Durkin A.S."/>
            <person name="Torralba M."/>
            <person name="Methe B."/>
            <person name="Sutton G.G."/>
            <person name="Strausberg R.L."/>
            <person name="Nelson K.E."/>
        </authorList>
    </citation>
    <scope>NUCLEOTIDE SEQUENCE [LARGE SCALE GENOMIC DNA]</scope>
    <source>
        <strain evidence="1 2">RM3268</strain>
    </source>
</reference>